<feature type="modified residue" description="4-aspartylphosphate" evidence="10">
    <location>
        <position position="55"/>
    </location>
</feature>
<dbReference type="RefSeq" id="WP_254421324.1">
    <property type="nucleotide sequence ID" value="NZ_BAAAJB010000031.1"/>
</dbReference>
<dbReference type="CDD" id="cd19925">
    <property type="entry name" value="REC_citrate_TCS"/>
    <property type="match status" value="1"/>
</dbReference>
<evidence type="ECO:0000256" key="7">
    <source>
        <dbReference type="ARBA" id="ARBA00023159"/>
    </source>
</evidence>
<feature type="domain" description="Response regulatory" evidence="11">
    <location>
        <begin position="4"/>
        <end position="125"/>
    </location>
</feature>
<dbReference type="InterPro" id="IPR051271">
    <property type="entry name" value="2C-system_Tx_regulators"/>
</dbReference>
<dbReference type="PANTHER" id="PTHR45526">
    <property type="entry name" value="TRANSCRIPTIONAL REGULATORY PROTEIN DPIA"/>
    <property type="match status" value="1"/>
</dbReference>
<dbReference type="SMART" id="SM00448">
    <property type="entry name" value="REC"/>
    <property type="match status" value="1"/>
</dbReference>
<dbReference type="PIRSF" id="PIRSF006171">
    <property type="entry name" value="RR_citrat_malat"/>
    <property type="match status" value="1"/>
</dbReference>
<protein>
    <recommendedName>
        <fullName evidence="9">Transcriptional regulatory protein</fullName>
    </recommendedName>
</protein>
<evidence type="ECO:0000259" key="11">
    <source>
        <dbReference type="PROSITE" id="PS50110"/>
    </source>
</evidence>
<evidence type="ECO:0000256" key="6">
    <source>
        <dbReference type="ARBA" id="ARBA00023125"/>
    </source>
</evidence>
<dbReference type="Proteomes" id="UP001055940">
    <property type="component" value="Chromosome"/>
</dbReference>
<dbReference type="SUPFAM" id="SSF52172">
    <property type="entry name" value="CheY-like"/>
    <property type="match status" value="1"/>
</dbReference>
<comment type="subcellular location">
    <subcellularLocation>
        <location evidence="1 9">Cytoplasm</location>
    </subcellularLocation>
</comment>
<keyword evidence="3 10" id="KW-0597">Phosphoprotein</keyword>
<dbReference type="Gene3D" id="3.40.50.2300">
    <property type="match status" value="1"/>
</dbReference>
<keyword evidence="2 9" id="KW-0963">Cytoplasm</keyword>
<accession>A0ABY5DEW9</accession>
<evidence type="ECO:0000256" key="2">
    <source>
        <dbReference type="ARBA" id="ARBA00022490"/>
    </source>
</evidence>
<gene>
    <name evidence="12" type="ORF">NE857_13605</name>
</gene>
<keyword evidence="5 9" id="KW-0805">Transcription regulation</keyword>
<evidence type="ECO:0000256" key="10">
    <source>
        <dbReference type="PROSITE-ProRule" id="PRU00169"/>
    </source>
</evidence>
<organism evidence="12 13">
    <name type="scientific">Nocardiopsis exhalans</name>
    <dbReference type="NCBI Taxonomy" id="163604"/>
    <lineage>
        <taxon>Bacteria</taxon>
        <taxon>Bacillati</taxon>
        <taxon>Actinomycetota</taxon>
        <taxon>Actinomycetes</taxon>
        <taxon>Streptosporangiales</taxon>
        <taxon>Nocardiopsidaceae</taxon>
        <taxon>Nocardiopsis</taxon>
    </lineage>
</organism>
<proteinExistence type="predicted"/>
<evidence type="ECO:0000256" key="8">
    <source>
        <dbReference type="ARBA" id="ARBA00023163"/>
    </source>
</evidence>
<evidence type="ECO:0000313" key="12">
    <source>
        <dbReference type="EMBL" id="USY22552.1"/>
    </source>
</evidence>
<keyword evidence="6 9" id="KW-0238">DNA-binding</keyword>
<reference evidence="12" key="1">
    <citation type="submission" date="2022-06" db="EMBL/GenBank/DDBJ databases">
        <authorList>
            <person name="Ping M."/>
        </authorList>
    </citation>
    <scope>NUCLEOTIDE SEQUENCE</scope>
    <source>
        <strain evidence="12">JCM11759T</strain>
    </source>
</reference>
<dbReference type="Pfam" id="PF00072">
    <property type="entry name" value="Response_reg"/>
    <property type="match status" value="1"/>
</dbReference>
<name>A0ABY5DEW9_9ACTN</name>
<dbReference type="EMBL" id="CP099837">
    <property type="protein sequence ID" value="USY22552.1"/>
    <property type="molecule type" value="Genomic_DNA"/>
</dbReference>
<sequence>MPVRTLIVDDDFMVARVHRGLVERVPGFTVVGEARTGAEALEMVERLRPELVLLDIYLPDMSGIDVLRDLRGPAGGEDLPDVDVLVITAARDGVTVRQALRGGAVQYLIKPFEPAELTERLQEYAGLRRHLDGEGAADQAAVDRAFGAVRPAARSAKTMPKGLTRQTAELVERTLSDRTATGRGQEEGGMSATECAAATGVSRVSARRYLEYFVETGQVEVRLRYGTAGRPERRYHWSG</sequence>
<evidence type="ECO:0000256" key="1">
    <source>
        <dbReference type="ARBA" id="ARBA00004496"/>
    </source>
</evidence>
<keyword evidence="7 9" id="KW-0010">Activator</keyword>
<evidence type="ECO:0000313" key="13">
    <source>
        <dbReference type="Proteomes" id="UP001055940"/>
    </source>
</evidence>
<dbReference type="PROSITE" id="PS50110">
    <property type="entry name" value="RESPONSE_REGULATORY"/>
    <property type="match status" value="1"/>
</dbReference>
<dbReference type="InterPro" id="IPR024187">
    <property type="entry name" value="Sig_transdc_resp-reg_cit/mal"/>
</dbReference>
<dbReference type="InterPro" id="IPR011006">
    <property type="entry name" value="CheY-like_superfamily"/>
</dbReference>
<dbReference type="PANTHER" id="PTHR45526:SF1">
    <property type="entry name" value="TRANSCRIPTIONAL REGULATORY PROTEIN DCUR-RELATED"/>
    <property type="match status" value="1"/>
</dbReference>
<dbReference type="InterPro" id="IPR001789">
    <property type="entry name" value="Sig_transdc_resp-reg_receiver"/>
</dbReference>
<keyword evidence="8 9" id="KW-0804">Transcription</keyword>
<keyword evidence="13" id="KW-1185">Reference proteome</keyword>
<keyword evidence="4 9" id="KW-0902">Two-component regulatory system</keyword>
<evidence type="ECO:0000256" key="9">
    <source>
        <dbReference type="PIRNR" id="PIRNR006171"/>
    </source>
</evidence>
<evidence type="ECO:0000256" key="4">
    <source>
        <dbReference type="ARBA" id="ARBA00023012"/>
    </source>
</evidence>
<evidence type="ECO:0000256" key="3">
    <source>
        <dbReference type="ARBA" id="ARBA00022553"/>
    </source>
</evidence>
<evidence type="ECO:0000256" key="5">
    <source>
        <dbReference type="ARBA" id="ARBA00023015"/>
    </source>
</evidence>